<dbReference type="InterPro" id="IPR001853">
    <property type="entry name" value="DSBA-like_thioredoxin_dom"/>
</dbReference>
<dbReference type="STRING" id="500610.SAMN02799615_01006"/>
<dbReference type="Proteomes" id="UP000199477">
    <property type="component" value="Unassembled WGS sequence"/>
</dbReference>
<dbReference type="Pfam" id="PF01323">
    <property type="entry name" value="DSBA"/>
    <property type="match status" value="1"/>
</dbReference>
<organism evidence="2 3">
    <name type="scientific">Dyella marensis</name>
    <dbReference type="NCBI Taxonomy" id="500610"/>
    <lineage>
        <taxon>Bacteria</taxon>
        <taxon>Pseudomonadati</taxon>
        <taxon>Pseudomonadota</taxon>
        <taxon>Gammaproteobacteria</taxon>
        <taxon>Lysobacterales</taxon>
        <taxon>Rhodanobacteraceae</taxon>
        <taxon>Dyella</taxon>
    </lineage>
</organism>
<keyword evidence="3" id="KW-1185">Reference proteome</keyword>
<reference evidence="3" key="1">
    <citation type="submission" date="2016-10" db="EMBL/GenBank/DDBJ databases">
        <authorList>
            <person name="Varghese N."/>
            <person name="Submissions S."/>
        </authorList>
    </citation>
    <scope>NUCLEOTIDE SEQUENCE [LARGE SCALE GENOMIC DNA]</scope>
    <source>
        <strain evidence="3">UNC178MFTsu3.1</strain>
    </source>
</reference>
<dbReference type="GO" id="GO:0016491">
    <property type="term" value="F:oxidoreductase activity"/>
    <property type="evidence" value="ECO:0007669"/>
    <property type="project" value="InterPro"/>
</dbReference>
<dbReference type="InterPro" id="IPR036249">
    <property type="entry name" value="Thioredoxin-like_sf"/>
</dbReference>
<dbReference type="CDD" id="cd03025">
    <property type="entry name" value="DsbA_FrnE_like"/>
    <property type="match status" value="1"/>
</dbReference>
<dbReference type="AlphaFoldDB" id="A0A1I2AE42"/>
<evidence type="ECO:0000259" key="1">
    <source>
        <dbReference type="Pfam" id="PF01323"/>
    </source>
</evidence>
<evidence type="ECO:0000313" key="2">
    <source>
        <dbReference type="EMBL" id="SFE42142.1"/>
    </source>
</evidence>
<name>A0A1I2AE42_9GAMM</name>
<sequence length="219" mass="23649">MNAPHATLHYIHDPLCGWCYGAQPLVSAAVAMLGNRLALRLHGGALFAEPQQLTPAMAEHIVRADERIEEISGQPFGEAYTEGLLAEASTVLYSLPPIAAVLAAETLHPEAGYPMLVAIQHAHYQRGLRVVEADVLAELAEELGLDATQFADAFAKASGNELIEHVQASRRLLGEVGGQGFPTLVLEVQGQRHVLPHHQDYGRPDAFVERIAARLPAVH</sequence>
<gene>
    <name evidence="2" type="ORF">SAMN02799615_01006</name>
</gene>
<proteinExistence type="predicted"/>
<dbReference type="RefSeq" id="WP_035323811.1">
    <property type="nucleotide sequence ID" value="NZ_FONH01000002.1"/>
</dbReference>
<evidence type="ECO:0000313" key="3">
    <source>
        <dbReference type="Proteomes" id="UP000199477"/>
    </source>
</evidence>
<accession>A0A1I2AE42</accession>
<dbReference type="Gene3D" id="3.40.30.10">
    <property type="entry name" value="Glutaredoxin"/>
    <property type="match status" value="1"/>
</dbReference>
<feature type="domain" description="DSBA-like thioredoxin" evidence="1">
    <location>
        <begin position="13"/>
        <end position="191"/>
    </location>
</feature>
<dbReference type="PANTHER" id="PTHR13887:SF51">
    <property type="entry name" value="DSBA FAMILY PROTEIN"/>
    <property type="match status" value="1"/>
</dbReference>
<protein>
    <recommendedName>
        <fullName evidence="1">DSBA-like thioredoxin domain-containing protein</fullName>
    </recommendedName>
</protein>
<dbReference type="EMBL" id="FONH01000002">
    <property type="protein sequence ID" value="SFE42142.1"/>
    <property type="molecule type" value="Genomic_DNA"/>
</dbReference>
<dbReference type="SUPFAM" id="SSF52833">
    <property type="entry name" value="Thioredoxin-like"/>
    <property type="match status" value="1"/>
</dbReference>
<dbReference type="PANTHER" id="PTHR13887">
    <property type="entry name" value="GLUTATHIONE S-TRANSFERASE KAPPA"/>
    <property type="match status" value="1"/>
</dbReference>